<evidence type="ECO:0000256" key="1">
    <source>
        <dbReference type="SAM" id="MobiDB-lite"/>
    </source>
</evidence>
<feature type="compositionally biased region" description="Low complexity" evidence="1">
    <location>
        <begin position="28"/>
        <end position="37"/>
    </location>
</feature>
<protein>
    <submittedName>
        <fullName evidence="2">Uncharacterized protein</fullName>
    </submittedName>
</protein>
<gene>
    <name evidence="2" type="ORF">VNO77_35514</name>
</gene>
<dbReference type="Proteomes" id="UP001367508">
    <property type="component" value="Unassembled WGS sequence"/>
</dbReference>
<sequence>MDGVIATLDGGQRRRHKRDGESRESRSKLSSRSSSGKCGAYPSHWFETLSAVGSPSLDSTLFLVIMPATCF</sequence>
<accession>A0AAN9PXS5</accession>
<evidence type="ECO:0000313" key="3">
    <source>
        <dbReference type="Proteomes" id="UP001367508"/>
    </source>
</evidence>
<dbReference type="AlphaFoldDB" id="A0AAN9PXS5"/>
<dbReference type="EMBL" id="JAYMYQ010000008">
    <property type="protein sequence ID" value="KAK7316460.1"/>
    <property type="molecule type" value="Genomic_DNA"/>
</dbReference>
<organism evidence="2 3">
    <name type="scientific">Canavalia gladiata</name>
    <name type="common">Sword bean</name>
    <name type="synonym">Dolichos gladiatus</name>
    <dbReference type="NCBI Taxonomy" id="3824"/>
    <lineage>
        <taxon>Eukaryota</taxon>
        <taxon>Viridiplantae</taxon>
        <taxon>Streptophyta</taxon>
        <taxon>Embryophyta</taxon>
        <taxon>Tracheophyta</taxon>
        <taxon>Spermatophyta</taxon>
        <taxon>Magnoliopsida</taxon>
        <taxon>eudicotyledons</taxon>
        <taxon>Gunneridae</taxon>
        <taxon>Pentapetalae</taxon>
        <taxon>rosids</taxon>
        <taxon>fabids</taxon>
        <taxon>Fabales</taxon>
        <taxon>Fabaceae</taxon>
        <taxon>Papilionoideae</taxon>
        <taxon>50 kb inversion clade</taxon>
        <taxon>NPAAA clade</taxon>
        <taxon>indigoferoid/millettioid clade</taxon>
        <taxon>Phaseoleae</taxon>
        <taxon>Canavalia</taxon>
    </lineage>
</organism>
<feature type="compositionally biased region" description="Basic and acidic residues" evidence="1">
    <location>
        <begin position="18"/>
        <end position="27"/>
    </location>
</feature>
<keyword evidence="3" id="KW-1185">Reference proteome</keyword>
<feature type="region of interest" description="Disordered" evidence="1">
    <location>
        <begin position="1"/>
        <end position="38"/>
    </location>
</feature>
<name>A0AAN9PXS5_CANGL</name>
<evidence type="ECO:0000313" key="2">
    <source>
        <dbReference type="EMBL" id="KAK7316460.1"/>
    </source>
</evidence>
<comment type="caution">
    <text evidence="2">The sequence shown here is derived from an EMBL/GenBank/DDBJ whole genome shotgun (WGS) entry which is preliminary data.</text>
</comment>
<proteinExistence type="predicted"/>
<reference evidence="2 3" key="1">
    <citation type="submission" date="2024-01" db="EMBL/GenBank/DDBJ databases">
        <title>The genomes of 5 underutilized Papilionoideae crops provide insights into root nodulation and disease resistanc.</title>
        <authorList>
            <person name="Jiang F."/>
        </authorList>
    </citation>
    <scope>NUCLEOTIDE SEQUENCE [LARGE SCALE GENOMIC DNA]</scope>
    <source>
        <strain evidence="2">LVBAO_FW01</strain>
        <tissue evidence="2">Leaves</tissue>
    </source>
</reference>